<dbReference type="EMBL" id="HACG01035267">
    <property type="protein sequence ID" value="CEK82132.1"/>
    <property type="molecule type" value="Transcribed_RNA"/>
</dbReference>
<feature type="non-terminal residue" evidence="1">
    <location>
        <position position="50"/>
    </location>
</feature>
<protein>
    <submittedName>
        <fullName evidence="1">Uncharacterized protein</fullName>
    </submittedName>
</protein>
<gene>
    <name evidence="1" type="primary">ORF129797</name>
</gene>
<dbReference type="AlphaFoldDB" id="A0A0B7ANC2"/>
<proteinExistence type="predicted"/>
<evidence type="ECO:0000313" key="1">
    <source>
        <dbReference type="EMBL" id="CEK82132.1"/>
    </source>
</evidence>
<organism evidence="1">
    <name type="scientific">Arion vulgaris</name>
    <dbReference type="NCBI Taxonomy" id="1028688"/>
    <lineage>
        <taxon>Eukaryota</taxon>
        <taxon>Metazoa</taxon>
        <taxon>Spiralia</taxon>
        <taxon>Lophotrochozoa</taxon>
        <taxon>Mollusca</taxon>
        <taxon>Gastropoda</taxon>
        <taxon>Heterobranchia</taxon>
        <taxon>Euthyneura</taxon>
        <taxon>Panpulmonata</taxon>
        <taxon>Eupulmonata</taxon>
        <taxon>Stylommatophora</taxon>
        <taxon>Helicina</taxon>
        <taxon>Arionoidea</taxon>
        <taxon>Arionidae</taxon>
        <taxon>Arion</taxon>
    </lineage>
</organism>
<sequence length="50" mass="5582">MTPVNHYDMSGVSYVNRCLPGKKHPPAEVELTVFEFITLACCRGSQEIGR</sequence>
<reference evidence="1" key="1">
    <citation type="submission" date="2014-12" db="EMBL/GenBank/DDBJ databases">
        <title>Insight into the proteome of Arion vulgaris.</title>
        <authorList>
            <person name="Aradska J."/>
            <person name="Bulat T."/>
            <person name="Smidak R."/>
            <person name="Sarate P."/>
            <person name="Gangsoo J."/>
            <person name="Sialana F."/>
            <person name="Bilban M."/>
            <person name="Lubec G."/>
        </authorList>
    </citation>
    <scope>NUCLEOTIDE SEQUENCE</scope>
    <source>
        <tissue evidence="1">Skin</tissue>
    </source>
</reference>
<accession>A0A0B7ANC2</accession>
<name>A0A0B7ANC2_9EUPU</name>